<gene>
    <name evidence="3" type="ORF">ED236_11775</name>
</gene>
<proteinExistence type="predicted"/>
<keyword evidence="4" id="KW-1185">Reference proteome</keyword>
<dbReference type="SUPFAM" id="SSF103481">
    <property type="entry name" value="Multidrug resistance efflux transporter EmrE"/>
    <property type="match status" value="1"/>
</dbReference>
<organism evidence="3 4">
    <name type="scientific">Pseudomethylobacillus aquaticus</name>
    <dbReference type="NCBI Taxonomy" id="2676064"/>
    <lineage>
        <taxon>Bacteria</taxon>
        <taxon>Pseudomonadati</taxon>
        <taxon>Pseudomonadota</taxon>
        <taxon>Betaproteobacteria</taxon>
        <taxon>Nitrosomonadales</taxon>
        <taxon>Methylophilaceae</taxon>
        <taxon>Pseudomethylobacillus</taxon>
    </lineage>
</organism>
<dbReference type="InterPro" id="IPR000620">
    <property type="entry name" value="EamA_dom"/>
</dbReference>
<dbReference type="Pfam" id="PF00892">
    <property type="entry name" value="EamA"/>
    <property type="match status" value="1"/>
</dbReference>
<accession>A0A3N0UU99</accession>
<feature type="transmembrane region" description="Helical" evidence="1">
    <location>
        <begin position="31"/>
        <end position="50"/>
    </location>
</feature>
<keyword evidence="1" id="KW-1133">Transmembrane helix</keyword>
<feature type="transmembrane region" description="Helical" evidence="1">
    <location>
        <begin position="62"/>
        <end position="83"/>
    </location>
</feature>
<dbReference type="GO" id="GO:0016020">
    <property type="term" value="C:membrane"/>
    <property type="evidence" value="ECO:0007669"/>
    <property type="project" value="InterPro"/>
</dbReference>
<dbReference type="Gene3D" id="1.10.3730.20">
    <property type="match status" value="1"/>
</dbReference>
<feature type="transmembrane region" description="Helical" evidence="1">
    <location>
        <begin position="243"/>
        <end position="261"/>
    </location>
</feature>
<feature type="transmembrane region" description="Helical" evidence="1">
    <location>
        <begin position="220"/>
        <end position="237"/>
    </location>
</feature>
<evidence type="ECO:0000256" key="1">
    <source>
        <dbReference type="SAM" id="Phobius"/>
    </source>
</evidence>
<feature type="transmembrane region" description="Helical" evidence="1">
    <location>
        <begin position="182"/>
        <end position="200"/>
    </location>
</feature>
<feature type="transmembrane region" description="Helical" evidence="1">
    <location>
        <begin position="156"/>
        <end position="176"/>
    </location>
</feature>
<evidence type="ECO:0000259" key="2">
    <source>
        <dbReference type="Pfam" id="PF00892"/>
    </source>
</evidence>
<dbReference type="EMBL" id="RJVP01000008">
    <property type="protein sequence ID" value="ROH84072.1"/>
    <property type="molecule type" value="Genomic_DNA"/>
</dbReference>
<dbReference type="InterPro" id="IPR037185">
    <property type="entry name" value="EmrE-like"/>
</dbReference>
<dbReference type="RefSeq" id="WP_123238187.1">
    <property type="nucleotide sequence ID" value="NZ_RJVP01000008.1"/>
</dbReference>
<protein>
    <submittedName>
        <fullName evidence="3">EamA/RhaT family transporter</fullName>
    </submittedName>
</protein>
<reference evidence="3 4" key="1">
    <citation type="submission" date="2018-10" db="EMBL/GenBank/DDBJ databases">
        <authorList>
            <person name="Chen W.-M."/>
        </authorList>
    </citation>
    <scope>NUCLEOTIDE SEQUENCE [LARGE SCALE GENOMIC DNA]</scope>
    <source>
        <strain evidence="3 4">H-5</strain>
    </source>
</reference>
<dbReference type="AlphaFoldDB" id="A0A3N0UU99"/>
<dbReference type="Proteomes" id="UP000275137">
    <property type="component" value="Unassembled WGS sequence"/>
</dbReference>
<evidence type="ECO:0000313" key="3">
    <source>
        <dbReference type="EMBL" id="ROH84072.1"/>
    </source>
</evidence>
<feature type="transmembrane region" description="Helical" evidence="1">
    <location>
        <begin position="116"/>
        <end position="135"/>
    </location>
</feature>
<keyword evidence="1" id="KW-0812">Transmembrane</keyword>
<sequence>MELVLVGGRILFSSFSNVIQKQLAGFGLHPYLIVVGTYYGLALLALPWVFWLPAGDLAFTFWWNIALASLFDVGGWLLLVLSLSRTDLSIFGPLNAYKVVASMLLALVFLHEVPSLQGLAGVTIIVGGSFLLMPAAKAGTARWQLLWRDKGVQARFASILLFSIGTLFLKGALLASDALTTLIFWCLSGLPMLLLANAAFGQSTLKQGVQELQQHPGRVLVVGVTVFVMQYCTLVLLSQMLVAYALALFQMGMLLQVLLGYRIFREPHVIRRLLASLVMIAGSLLVLLT</sequence>
<evidence type="ECO:0000313" key="4">
    <source>
        <dbReference type="Proteomes" id="UP000275137"/>
    </source>
</evidence>
<keyword evidence="1" id="KW-0472">Membrane</keyword>
<name>A0A3N0UU99_9PROT</name>
<comment type="caution">
    <text evidence="3">The sequence shown here is derived from an EMBL/GenBank/DDBJ whole genome shotgun (WGS) entry which is preliminary data.</text>
</comment>
<feature type="domain" description="EamA" evidence="2">
    <location>
        <begin position="11"/>
        <end position="132"/>
    </location>
</feature>
<feature type="transmembrane region" description="Helical" evidence="1">
    <location>
        <begin position="273"/>
        <end position="288"/>
    </location>
</feature>
<feature type="transmembrane region" description="Helical" evidence="1">
    <location>
        <begin position="90"/>
        <end position="110"/>
    </location>
</feature>